<name>A0A1Y5Q1M4_9GAMM</name>
<keyword evidence="3" id="KW-0472">Membrane</keyword>
<dbReference type="EMBL" id="FLTS01000001">
    <property type="protein sequence ID" value="SBV36141.1"/>
    <property type="molecule type" value="Genomic_DNA"/>
</dbReference>
<gene>
    <name evidence="3" type="ORF">STPYR_11071</name>
</gene>
<dbReference type="InterPro" id="IPR007560">
    <property type="entry name" value="Restrct_endonuc_IV_Mrr"/>
</dbReference>
<feature type="region of interest" description="Disordered" evidence="1">
    <location>
        <begin position="213"/>
        <end position="241"/>
    </location>
</feature>
<evidence type="ECO:0000313" key="3">
    <source>
        <dbReference type="EMBL" id="SBV36141.1"/>
    </source>
</evidence>
<dbReference type="AlphaFoldDB" id="A0A1Y5Q1M4"/>
<protein>
    <submittedName>
        <fullName evidence="3">Putative transmembrane protein</fullName>
    </submittedName>
</protein>
<dbReference type="Pfam" id="PF04471">
    <property type="entry name" value="Mrr_cat"/>
    <property type="match status" value="1"/>
</dbReference>
<dbReference type="GO" id="GO:0004519">
    <property type="term" value="F:endonuclease activity"/>
    <property type="evidence" value="ECO:0007669"/>
    <property type="project" value="InterPro"/>
</dbReference>
<keyword evidence="3" id="KW-0812">Transmembrane</keyword>
<dbReference type="GO" id="GO:0009307">
    <property type="term" value="P:DNA restriction-modification system"/>
    <property type="evidence" value="ECO:0007669"/>
    <property type="project" value="InterPro"/>
</dbReference>
<dbReference type="GO" id="GO:0003677">
    <property type="term" value="F:DNA binding"/>
    <property type="evidence" value="ECO:0007669"/>
    <property type="project" value="InterPro"/>
</dbReference>
<reference evidence="3" key="1">
    <citation type="submission" date="2016-03" db="EMBL/GenBank/DDBJ databases">
        <authorList>
            <person name="Ploux O."/>
        </authorList>
    </citation>
    <scope>NUCLEOTIDE SEQUENCE</scope>
    <source>
        <strain evidence="3">UC10</strain>
    </source>
</reference>
<evidence type="ECO:0000259" key="2">
    <source>
        <dbReference type="Pfam" id="PF04471"/>
    </source>
</evidence>
<evidence type="ECO:0000256" key="1">
    <source>
        <dbReference type="SAM" id="MobiDB-lite"/>
    </source>
</evidence>
<feature type="compositionally biased region" description="Low complexity" evidence="1">
    <location>
        <begin position="223"/>
        <end position="241"/>
    </location>
</feature>
<sequence length="339" mass="37088">MFSWLLALLLALTLWGLTSAWLWLVKRRNTENQHGLAALAGMRWREFSQIVHRALSEQRNLHELVSDEENADRRTSSDFLMEGKERWLISCKHGRAYRLGATSITEMATAQQLTGAGRGVLITEGRVERDGLAAAQKHGIEVLDERNLWRALAPFVPDDTRQTVIGVARREAMRQTGIAALGALTVGLLAGLGYQTTLHEDDALPAARATSAAAAADKPRVPATPAAAETEAATPAGATDATDNTAMAAEDLIQNPDAATLQRYQQAVSRKLAGTPGIISGIWLTRSTLSIERSADDATVWPLICREVERYPALRTTRIQLNPRPGTNEPVRWRQCSTI</sequence>
<accession>A0A1Y5Q1M4</accession>
<feature type="domain" description="Restriction endonuclease type IV Mrr" evidence="2">
    <location>
        <begin position="40"/>
        <end position="150"/>
    </location>
</feature>
<proteinExistence type="predicted"/>
<organism evidence="3">
    <name type="scientific">uncultured Stenotrophomonas sp</name>
    <dbReference type="NCBI Taxonomy" id="165438"/>
    <lineage>
        <taxon>Bacteria</taxon>
        <taxon>Pseudomonadati</taxon>
        <taxon>Pseudomonadota</taxon>
        <taxon>Gammaproteobacteria</taxon>
        <taxon>Lysobacterales</taxon>
        <taxon>Lysobacteraceae</taxon>
        <taxon>Stenotrophomonas</taxon>
        <taxon>environmental samples</taxon>
    </lineage>
</organism>